<evidence type="ECO:0000256" key="2">
    <source>
        <dbReference type="ARBA" id="ARBA00008055"/>
    </source>
</evidence>
<name>A0A510J8F8_9FUSO</name>
<dbReference type="Proteomes" id="UP000321606">
    <property type="component" value="Chromosome"/>
</dbReference>
<feature type="binding site" evidence="12">
    <location>
        <position position="231"/>
    </location>
    <ligand>
        <name>Mg(2+)</name>
        <dbReference type="ChEBI" id="CHEBI:18420"/>
    </ligand>
</feature>
<keyword evidence="11" id="KW-0862">Zinc</keyword>
<dbReference type="InterPro" id="IPR013785">
    <property type="entry name" value="Aldolase_TIM"/>
</dbReference>
<dbReference type="GO" id="GO:0008270">
    <property type="term" value="F:zinc ion binding"/>
    <property type="evidence" value="ECO:0007669"/>
    <property type="project" value="TreeGrafter"/>
</dbReference>
<dbReference type="AlphaFoldDB" id="A0A510J8F8"/>
<dbReference type="FunFam" id="3.20.20.70:FF:000019">
    <property type="entry name" value="Delta-aminolevulinic acid dehydratase"/>
    <property type="match status" value="1"/>
</dbReference>
<dbReference type="NCBIfam" id="NF006762">
    <property type="entry name" value="PRK09283.1"/>
    <property type="match status" value="1"/>
</dbReference>
<dbReference type="SUPFAM" id="SSF51569">
    <property type="entry name" value="Aldolase"/>
    <property type="match status" value="1"/>
</dbReference>
<evidence type="ECO:0000256" key="9">
    <source>
        <dbReference type="PIRSR" id="PIRSR001415-1"/>
    </source>
</evidence>
<feature type="active site" description="Schiff-base intermediate with substrate" evidence="9">
    <location>
        <position position="193"/>
    </location>
</feature>
<dbReference type="PANTHER" id="PTHR11458:SF0">
    <property type="entry name" value="DELTA-AMINOLEVULINIC ACID DEHYDRATASE"/>
    <property type="match status" value="1"/>
</dbReference>
<dbReference type="Pfam" id="PF00490">
    <property type="entry name" value="ALAD"/>
    <property type="match status" value="1"/>
</dbReference>
<feature type="binding site" evidence="11">
    <location>
        <position position="127"/>
    </location>
    <ligand>
        <name>Zn(2+)</name>
        <dbReference type="ChEBI" id="CHEBI:29105"/>
        <note>catalytic</note>
    </ligand>
</feature>
<reference evidence="15 16" key="1">
    <citation type="submission" date="2019-07" db="EMBL/GenBank/DDBJ databases">
        <title>Complete Genome Sequence of Leptotrichia goodfellowii Strain JCM 16774.</title>
        <authorList>
            <person name="Watanabe S."/>
            <person name="Cui L."/>
        </authorList>
    </citation>
    <scope>NUCLEOTIDE SEQUENCE [LARGE SCALE GENOMIC DNA]</scope>
    <source>
        <strain evidence="15 16">JCM16774</strain>
    </source>
</reference>
<dbReference type="InterPro" id="IPR030656">
    <property type="entry name" value="ALAD_AS"/>
</dbReference>
<evidence type="ECO:0000256" key="10">
    <source>
        <dbReference type="PIRSR" id="PIRSR001415-2"/>
    </source>
</evidence>
<evidence type="ECO:0000256" key="1">
    <source>
        <dbReference type="ARBA" id="ARBA00004694"/>
    </source>
</evidence>
<feature type="binding site" evidence="10">
    <location>
        <position position="311"/>
    </location>
    <ligand>
        <name>5-aminolevulinate</name>
        <dbReference type="ChEBI" id="CHEBI:356416"/>
        <label>2</label>
    </ligand>
</feature>
<dbReference type="UniPathway" id="UPA00251">
    <property type="reaction ID" value="UER00318"/>
</dbReference>
<keyword evidence="7 13" id="KW-0627">Porphyrin biosynthesis</keyword>
<organism evidence="15 16">
    <name type="scientific">Pseudoleptotrichia goodfellowii</name>
    <dbReference type="NCBI Taxonomy" id="157692"/>
    <lineage>
        <taxon>Bacteria</taxon>
        <taxon>Fusobacteriati</taxon>
        <taxon>Fusobacteriota</taxon>
        <taxon>Fusobacteriia</taxon>
        <taxon>Fusobacteriales</taxon>
        <taxon>Leptotrichiaceae</taxon>
        <taxon>Pseudoleptotrichia</taxon>
    </lineage>
</organism>
<sequence length="324" mass="36717">MYKRHRKLRNNSMIRNLVKDVYLEKNDLIYPVFIEEGENIKNEIKSMPGIFRYSLDKIDEELEELVKLGINSILLFGIPEHKDEYATESYSEDGIIQRAIRYIKSKYPNFLIIGDVCCCEYTSHGHCGILDEHGYVKNDETLEILAKIALSYAKAGVDIIAPSDMMDGRVEKISEILAKNNFANIPVMSYSVKYSSSFYGPFRDAADSAPKFGDRKSYQMDFRYAGDALSEVKADLKQGADIVIVKPALAYLDILTKVKETFGVPVVAYNVSGEYSMVKAAAINGWINEKNIVMEQMYAFKRAGANAIITYFAKDVARYLNEEN</sequence>
<dbReference type="CDD" id="cd00384">
    <property type="entry name" value="ALAD_PBGS"/>
    <property type="match status" value="1"/>
</dbReference>
<dbReference type="RefSeq" id="WP_026737124.1">
    <property type="nucleotide sequence ID" value="NZ_AP019822.1"/>
</dbReference>
<dbReference type="Gene3D" id="3.20.20.70">
    <property type="entry name" value="Aldolase class I"/>
    <property type="match status" value="1"/>
</dbReference>
<dbReference type="PANTHER" id="PTHR11458">
    <property type="entry name" value="DELTA-AMINOLEVULINIC ACID DEHYDRATASE"/>
    <property type="match status" value="1"/>
</dbReference>
<comment type="subunit">
    <text evidence="13">Homooctamer.</text>
</comment>
<feature type="binding site" evidence="10">
    <location>
        <position position="203"/>
    </location>
    <ligand>
        <name>5-aminolevulinate</name>
        <dbReference type="ChEBI" id="CHEBI:356416"/>
        <label>1</label>
    </ligand>
</feature>
<evidence type="ECO:0000256" key="3">
    <source>
        <dbReference type="ARBA" id="ARBA00012053"/>
    </source>
</evidence>
<evidence type="ECO:0000256" key="7">
    <source>
        <dbReference type="ARBA" id="ARBA00023244"/>
    </source>
</evidence>
<feature type="binding site" evidence="10">
    <location>
        <position position="215"/>
    </location>
    <ligand>
        <name>5-aminolevulinate</name>
        <dbReference type="ChEBI" id="CHEBI:356416"/>
        <label>1</label>
    </ligand>
</feature>
<dbReference type="STRING" id="714315.GCA_000516535_00517"/>
<accession>A0A510J8F8</accession>
<dbReference type="PIRSF" id="PIRSF001415">
    <property type="entry name" value="Porphbilin_synth"/>
    <property type="match status" value="1"/>
</dbReference>
<dbReference type="EC" id="4.2.1.24" evidence="3 13"/>
<evidence type="ECO:0000256" key="6">
    <source>
        <dbReference type="ARBA" id="ARBA00023239"/>
    </source>
</evidence>
<keyword evidence="6 13" id="KW-0456">Lyase</keyword>
<comment type="similarity">
    <text evidence="2 14">Belongs to the ALAD family.</text>
</comment>
<protein>
    <recommendedName>
        <fullName evidence="4 13">Delta-aminolevulinic acid dehydratase</fullName>
        <ecNumber evidence="3 13">4.2.1.24</ecNumber>
    </recommendedName>
</protein>
<evidence type="ECO:0000256" key="12">
    <source>
        <dbReference type="PIRSR" id="PIRSR001415-5"/>
    </source>
</evidence>
<keyword evidence="11" id="KW-0479">Metal-binding</keyword>
<keyword evidence="12" id="KW-0460">Magnesium</keyword>
<evidence type="ECO:0000256" key="14">
    <source>
        <dbReference type="RuleBase" id="RU004161"/>
    </source>
</evidence>
<feature type="binding site" evidence="10">
    <location>
        <position position="272"/>
    </location>
    <ligand>
        <name>5-aminolevulinate</name>
        <dbReference type="ChEBI" id="CHEBI:356416"/>
        <label>2</label>
    </ligand>
</feature>
<feature type="binding site" evidence="11">
    <location>
        <position position="117"/>
    </location>
    <ligand>
        <name>Zn(2+)</name>
        <dbReference type="ChEBI" id="CHEBI:29105"/>
        <note>catalytic</note>
    </ligand>
</feature>
<dbReference type="OrthoDB" id="9805001at2"/>
<evidence type="ECO:0000256" key="13">
    <source>
        <dbReference type="RuleBase" id="RU000515"/>
    </source>
</evidence>
<feature type="binding site" evidence="11">
    <location>
        <position position="119"/>
    </location>
    <ligand>
        <name>Zn(2+)</name>
        <dbReference type="ChEBI" id="CHEBI:29105"/>
        <note>catalytic</note>
    </ligand>
</feature>
<dbReference type="PROSITE" id="PS00169">
    <property type="entry name" value="D_ALA_DEHYDRATASE"/>
    <property type="match status" value="1"/>
</dbReference>
<comment type="pathway">
    <text evidence="1">Porphyrin-containing compound metabolism; protoporphyrin-IX biosynthesis; coproporphyrinogen-III from 5-aminolevulinate: step 1/4.</text>
</comment>
<evidence type="ECO:0000313" key="16">
    <source>
        <dbReference type="Proteomes" id="UP000321606"/>
    </source>
</evidence>
<comment type="catalytic activity">
    <reaction evidence="8 13">
        <text>2 5-aminolevulinate = porphobilinogen + 2 H2O + H(+)</text>
        <dbReference type="Rhea" id="RHEA:24064"/>
        <dbReference type="ChEBI" id="CHEBI:15377"/>
        <dbReference type="ChEBI" id="CHEBI:15378"/>
        <dbReference type="ChEBI" id="CHEBI:58126"/>
        <dbReference type="ChEBI" id="CHEBI:356416"/>
        <dbReference type="EC" id="4.2.1.24"/>
    </reaction>
</comment>
<evidence type="ECO:0000256" key="8">
    <source>
        <dbReference type="ARBA" id="ARBA00047651"/>
    </source>
</evidence>
<dbReference type="SMART" id="SM01004">
    <property type="entry name" value="ALAD"/>
    <property type="match status" value="1"/>
</dbReference>
<feature type="active site" description="Schiff-base intermediate with substrate" evidence="9">
    <location>
        <position position="246"/>
    </location>
</feature>
<dbReference type="GO" id="GO:0005829">
    <property type="term" value="C:cytosol"/>
    <property type="evidence" value="ECO:0007669"/>
    <property type="project" value="TreeGrafter"/>
</dbReference>
<dbReference type="InterPro" id="IPR001731">
    <property type="entry name" value="ALAD"/>
</dbReference>
<dbReference type="GO" id="GO:0004655">
    <property type="term" value="F:porphobilinogen synthase activity"/>
    <property type="evidence" value="ECO:0007669"/>
    <property type="project" value="UniProtKB-EC"/>
</dbReference>
<evidence type="ECO:0000256" key="5">
    <source>
        <dbReference type="ARBA" id="ARBA00023133"/>
    </source>
</evidence>
<dbReference type="KEGG" id="lgo:JCM16774_0514"/>
<gene>
    <name evidence="15" type="ORF">JCM16774_0514</name>
</gene>
<keyword evidence="5" id="KW-0350">Heme biosynthesis</keyword>
<evidence type="ECO:0000256" key="11">
    <source>
        <dbReference type="PIRSR" id="PIRSR001415-3"/>
    </source>
</evidence>
<dbReference type="EMBL" id="AP019822">
    <property type="protein sequence ID" value="BBM35589.1"/>
    <property type="molecule type" value="Genomic_DNA"/>
</dbReference>
<proteinExistence type="inferred from homology"/>
<dbReference type="GO" id="GO:0006782">
    <property type="term" value="P:protoporphyrinogen IX biosynthetic process"/>
    <property type="evidence" value="ECO:0007669"/>
    <property type="project" value="UniProtKB-UniPathway"/>
</dbReference>
<dbReference type="PRINTS" id="PR00144">
    <property type="entry name" value="DALDHYDRTASE"/>
</dbReference>
<evidence type="ECO:0000313" key="15">
    <source>
        <dbReference type="EMBL" id="BBM35589.1"/>
    </source>
</evidence>
<evidence type="ECO:0000256" key="4">
    <source>
        <dbReference type="ARBA" id="ARBA00020771"/>
    </source>
</evidence>